<accession>A0A452ZWG6</accession>
<reference evidence="1" key="3">
    <citation type="journal article" date="2017" name="Nature">
        <title>Genome sequence of the progenitor of the wheat D genome Aegilops tauschii.</title>
        <authorList>
            <person name="Luo M.C."/>
            <person name="Gu Y.Q."/>
            <person name="Puiu D."/>
            <person name="Wang H."/>
            <person name="Twardziok S.O."/>
            <person name="Deal K.R."/>
            <person name="Huo N."/>
            <person name="Zhu T."/>
            <person name="Wang L."/>
            <person name="Wang Y."/>
            <person name="McGuire P.E."/>
            <person name="Liu S."/>
            <person name="Long H."/>
            <person name="Ramasamy R.K."/>
            <person name="Rodriguez J.C."/>
            <person name="Van S.L."/>
            <person name="Yuan L."/>
            <person name="Wang Z."/>
            <person name="Xia Z."/>
            <person name="Xiao L."/>
            <person name="Anderson O.D."/>
            <person name="Ouyang S."/>
            <person name="Liang Y."/>
            <person name="Zimin A.V."/>
            <person name="Pertea G."/>
            <person name="Qi P."/>
            <person name="Bennetzen J.L."/>
            <person name="Dai X."/>
            <person name="Dawson M.W."/>
            <person name="Muller H.G."/>
            <person name="Kugler K."/>
            <person name="Rivarola-Duarte L."/>
            <person name="Spannagl M."/>
            <person name="Mayer K.F.X."/>
            <person name="Lu F.H."/>
            <person name="Bevan M.W."/>
            <person name="Leroy P."/>
            <person name="Li P."/>
            <person name="You F.M."/>
            <person name="Sun Q."/>
            <person name="Liu Z."/>
            <person name="Lyons E."/>
            <person name="Wicker T."/>
            <person name="Salzberg S.L."/>
            <person name="Devos K.M."/>
            <person name="Dvorak J."/>
        </authorList>
    </citation>
    <scope>NUCLEOTIDE SEQUENCE [LARGE SCALE GENOMIC DNA]</scope>
    <source>
        <strain evidence="1">cv. AL8/78</strain>
    </source>
</reference>
<organism evidence="1 2">
    <name type="scientific">Aegilops tauschii subsp. strangulata</name>
    <name type="common">Goatgrass</name>
    <dbReference type="NCBI Taxonomy" id="200361"/>
    <lineage>
        <taxon>Eukaryota</taxon>
        <taxon>Viridiplantae</taxon>
        <taxon>Streptophyta</taxon>
        <taxon>Embryophyta</taxon>
        <taxon>Tracheophyta</taxon>
        <taxon>Spermatophyta</taxon>
        <taxon>Magnoliopsida</taxon>
        <taxon>Liliopsida</taxon>
        <taxon>Poales</taxon>
        <taxon>Poaceae</taxon>
        <taxon>BOP clade</taxon>
        <taxon>Pooideae</taxon>
        <taxon>Triticodae</taxon>
        <taxon>Triticeae</taxon>
        <taxon>Triticinae</taxon>
        <taxon>Aegilops</taxon>
    </lineage>
</organism>
<proteinExistence type="predicted"/>
<reference evidence="2" key="1">
    <citation type="journal article" date="2014" name="Science">
        <title>Ancient hybridizations among the ancestral genomes of bread wheat.</title>
        <authorList>
            <consortium name="International Wheat Genome Sequencing Consortium,"/>
            <person name="Marcussen T."/>
            <person name="Sandve S.R."/>
            <person name="Heier L."/>
            <person name="Spannagl M."/>
            <person name="Pfeifer M."/>
            <person name="Jakobsen K.S."/>
            <person name="Wulff B.B."/>
            <person name="Steuernagel B."/>
            <person name="Mayer K.F."/>
            <person name="Olsen O.A."/>
        </authorList>
    </citation>
    <scope>NUCLEOTIDE SEQUENCE [LARGE SCALE GENOMIC DNA]</scope>
    <source>
        <strain evidence="2">cv. AL8/78</strain>
    </source>
</reference>
<dbReference type="AlphaFoldDB" id="A0A452ZWG6"/>
<sequence length="189" mass="20705">TRKCTQDNPPRPIRLTWYHLTVHVTSTILQSDRQFTTNVLPADSPVQDATQPHDDNSWEINSTSTIYAATTPGTAAISAGVCDVLTRWTSSTRLAAVPLLAPSPSPRHPSPWWPRCPPPRCTSFLDPPCCPTSPRPAVVATPPSPLVAATFSTRRAALPPVLSPRVARGISRTYDYFLTVHHDLHDKLS</sequence>
<reference evidence="1" key="5">
    <citation type="journal article" date="2021" name="G3 (Bethesda)">
        <title>Aegilops tauschii genome assembly Aet v5.0 features greater sequence contiguity and improved annotation.</title>
        <authorList>
            <person name="Wang L."/>
            <person name="Zhu T."/>
            <person name="Rodriguez J.C."/>
            <person name="Deal K.R."/>
            <person name="Dubcovsky J."/>
            <person name="McGuire P.E."/>
            <person name="Lux T."/>
            <person name="Spannagl M."/>
            <person name="Mayer K.F.X."/>
            <person name="Baldrich P."/>
            <person name="Meyers B.C."/>
            <person name="Huo N."/>
            <person name="Gu Y.Q."/>
            <person name="Zhou H."/>
            <person name="Devos K.M."/>
            <person name="Bennetzen J.L."/>
            <person name="Unver T."/>
            <person name="Budak H."/>
            <person name="Gulick P.J."/>
            <person name="Galiba G."/>
            <person name="Kalapos B."/>
            <person name="Nelson D.R."/>
            <person name="Li P."/>
            <person name="You F.M."/>
            <person name="Luo M.C."/>
            <person name="Dvorak J."/>
        </authorList>
    </citation>
    <scope>NUCLEOTIDE SEQUENCE [LARGE SCALE GENOMIC DNA]</scope>
    <source>
        <strain evidence="1">cv. AL8/78</strain>
    </source>
</reference>
<name>A0A452ZWG6_AEGTS</name>
<evidence type="ECO:0000313" key="2">
    <source>
        <dbReference type="Proteomes" id="UP000015105"/>
    </source>
</evidence>
<dbReference type="EnsemblPlants" id="AET1Gv20949900.7">
    <property type="protein sequence ID" value="AET1Gv20949900.7"/>
    <property type="gene ID" value="AET1Gv20949900"/>
</dbReference>
<keyword evidence="2" id="KW-1185">Reference proteome</keyword>
<reference evidence="1" key="4">
    <citation type="submission" date="2019-03" db="UniProtKB">
        <authorList>
            <consortium name="EnsemblPlants"/>
        </authorList>
    </citation>
    <scope>IDENTIFICATION</scope>
</reference>
<evidence type="ECO:0000313" key="1">
    <source>
        <dbReference type="EnsemblPlants" id="AET1Gv20949900.7"/>
    </source>
</evidence>
<dbReference type="Gramene" id="AET1Gv20949900.7">
    <property type="protein sequence ID" value="AET1Gv20949900.7"/>
    <property type="gene ID" value="AET1Gv20949900"/>
</dbReference>
<dbReference type="Proteomes" id="UP000015105">
    <property type="component" value="Chromosome 1D"/>
</dbReference>
<reference evidence="2" key="2">
    <citation type="journal article" date="2017" name="Nat. Plants">
        <title>The Aegilops tauschii genome reveals multiple impacts of transposons.</title>
        <authorList>
            <person name="Zhao G."/>
            <person name="Zou C."/>
            <person name="Li K."/>
            <person name="Wang K."/>
            <person name="Li T."/>
            <person name="Gao L."/>
            <person name="Zhang X."/>
            <person name="Wang H."/>
            <person name="Yang Z."/>
            <person name="Liu X."/>
            <person name="Jiang W."/>
            <person name="Mao L."/>
            <person name="Kong X."/>
            <person name="Jiao Y."/>
            <person name="Jia J."/>
        </authorList>
    </citation>
    <scope>NUCLEOTIDE SEQUENCE [LARGE SCALE GENOMIC DNA]</scope>
    <source>
        <strain evidence="2">cv. AL8/78</strain>
    </source>
</reference>
<protein>
    <submittedName>
        <fullName evidence="1">Uncharacterized protein</fullName>
    </submittedName>
</protein>